<proteinExistence type="predicted"/>
<keyword evidence="2" id="KW-1185">Reference proteome</keyword>
<protein>
    <submittedName>
        <fullName evidence="1">Uncharacterized protein</fullName>
    </submittedName>
</protein>
<dbReference type="EMBL" id="AQRC01000011">
    <property type="protein sequence ID" value="KFE34377.1"/>
    <property type="molecule type" value="Genomic_DNA"/>
</dbReference>
<dbReference type="Proteomes" id="UP000028607">
    <property type="component" value="Unassembled WGS sequence"/>
</dbReference>
<comment type="caution">
    <text evidence="1">The sequence shown here is derived from an EMBL/GenBank/DDBJ whole genome shotgun (WGS) entry which is preliminary data.</text>
</comment>
<sequence>MLKRRLSIFQRVERLGVLVLGVSVPFGKTCLLFLDMAAVRQDQAAEFLRRFGTHHLPSIPAADQRRQIA</sequence>
<evidence type="ECO:0000313" key="2">
    <source>
        <dbReference type="Proteomes" id="UP000028607"/>
    </source>
</evidence>
<accession>A0A085TUI0</accession>
<gene>
    <name evidence="1" type="ORF">DW2_13895</name>
</gene>
<dbReference type="AlphaFoldDB" id="A0A085TUI0"/>
<organism evidence="1 2">
    <name type="scientific">Thioclava atlantica</name>
    <dbReference type="NCBI Taxonomy" id="1317124"/>
    <lineage>
        <taxon>Bacteria</taxon>
        <taxon>Pseudomonadati</taxon>
        <taxon>Pseudomonadota</taxon>
        <taxon>Alphaproteobacteria</taxon>
        <taxon>Rhodobacterales</taxon>
        <taxon>Paracoccaceae</taxon>
        <taxon>Thioclava</taxon>
    </lineage>
</organism>
<reference evidence="2" key="1">
    <citation type="submission" date="2013-04" db="EMBL/GenBank/DDBJ databases">
        <title>Thioclava sp. 13D2W-2 Genome Sequencing.</title>
        <authorList>
            <person name="Lai Q."/>
            <person name="Li G."/>
            <person name="Shao Z."/>
        </authorList>
    </citation>
    <scope>NUCLEOTIDE SEQUENCE [LARGE SCALE GENOMIC DNA]</scope>
    <source>
        <strain evidence="2">13D2W-2</strain>
    </source>
</reference>
<reference evidence="1 2" key="2">
    <citation type="journal article" date="2015" name="Antonie Van Leeuwenhoek">
        <title>Thioclava indica sp. nov., isolated from surface seawater of the Indian Ocean.</title>
        <authorList>
            <person name="Liu Y."/>
            <person name="Lai Q."/>
            <person name="Du J."/>
            <person name="Xu H."/>
            <person name="Jiang L."/>
            <person name="Shao Z."/>
        </authorList>
    </citation>
    <scope>NUCLEOTIDE SEQUENCE [LARGE SCALE GENOMIC DNA]</scope>
    <source>
        <strain evidence="1 2">13D2W-2</strain>
    </source>
</reference>
<evidence type="ECO:0000313" key="1">
    <source>
        <dbReference type="EMBL" id="KFE34377.1"/>
    </source>
</evidence>
<name>A0A085TUI0_9RHOB</name>